<name>A0A0X1L0L6_VIBCO</name>
<dbReference type="HOGENOM" id="CLU_3318900_0_0_6"/>
<reference evidence="1" key="2">
    <citation type="submission" date="2008-07" db="EMBL/GenBank/DDBJ databases">
        <authorList>
            <consortium name="Broad Institute Genome Sequencing Platform"/>
            <person name="Colwell R."/>
            <person name="Grim C.J."/>
            <person name="Young S."/>
            <person name="Jaffe D."/>
            <person name="Gnerre S."/>
            <person name="Berlin A."/>
            <person name="Heiman D."/>
            <person name="Hepburn T."/>
            <person name="Shea T."/>
            <person name="Sykes S."/>
            <person name="Alvarado L."/>
            <person name="Kodira C."/>
            <person name="Heidelberg J."/>
            <person name="Lander E."/>
            <person name="Galagan J."/>
            <person name="Nusbaum C."/>
            <person name="Birren B."/>
        </authorList>
    </citation>
    <scope>NUCLEOTIDE SEQUENCE [LARGE SCALE GENOMIC DNA]</scope>
    <source>
        <strain evidence="1">MO10</strain>
    </source>
</reference>
<protein>
    <submittedName>
        <fullName evidence="1">Uncharacterized protein</fullName>
    </submittedName>
</protein>
<accession>A0A0X1L0L6</accession>
<evidence type="ECO:0000313" key="1">
    <source>
        <dbReference type="EMBL" id="EET24146.1"/>
    </source>
</evidence>
<dbReference type="EMBL" id="DS990137">
    <property type="protein sequence ID" value="EET24146.1"/>
    <property type="molecule type" value="Genomic_DNA"/>
</dbReference>
<gene>
    <name evidence="1" type="ORF">VchoM_02173</name>
</gene>
<reference evidence="1" key="1">
    <citation type="submission" date="2005-09" db="EMBL/GenBank/DDBJ databases">
        <title>Annotation of Vibrio cholerae MO10.</title>
        <authorList>
            <person name="Colwell R."/>
            <person name="Grim C.J."/>
            <person name="Young S."/>
            <person name="Jaffe D."/>
            <person name="Gnerre S."/>
            <person name="Berlin A."/>
            <person name="Heiman D."/>
            <person name="Hepburn T."/>
            <person name="Shea T."/>
            <person name="Sykes S."/>
            <person name="Yandava C."/>
            <person name="Alvarado L."/>
            <person name="Kodira C."/>
            <person name="Borodovsky M."/>
            <person name="Heidelberg J."/>
            <person name="Lander E."/>
            <person name="Galagan J."/>
            <person name="Nusbaum C."/>
            <person name="Birren B."/>
        </authorList>
    </citation>
    <scope>NUCLEOTIDE SEQUENCE [LARGE SCALE GENOMIC DNA]</scope>
    <source>
        <strain evidence="1">MO10</strain>
    </source>
</reference>
<dbReference type="AlphaFoldDB" id="A0A0X1L0L6"/>
<dbReference type="Proteomes" id="UP000004687">
    <property type="component" value="Unassembled WGS sequence"/>
</dbReference>
<organism evidence="1">
    <name type="scientific">Vibrio cholerae (strain MO10)</name>
    <dbReference type="NCBI Taxonomy" id="345072"/>
    <lineage>
        <taxon>Bacteria</taxon>
        <taxon>Pseudomonadati</taxon>
        <taxon>Pseudomonadota</taxon>
        <taxon>Gammaproteobacteria</taxon>
        <taxon>Vibrionales</taxon>
        <taxon>Vibrionaceae</taxon>
        <taxon>Vibrio</taxon>
    </lineage>
</organism>
<sequence>MSTKAQFVALIHFNPYREACLQVRCHMQRINPLLNYGHY</sequence>
<proteinExistence type="predicted"/>